<evidence type="ECO:0000313" key="7">
    <source>
        <dbReference type="Proteomes" id="UP000436181"/>
    </source>
</evidence>
<comment type="similarity">
    <text evidence="1">Belongs to the type-I restriction system S methylase family.</text>
</comment>
<keyword evidence="6" id="KW-0378">Hydrolase</keyword>
<evidence type="ECO:0000256" key="3">
    <source>
        <dbReference type="ARBA" id="ARBA00023125"/>
    </source>
</evidence>
<keyword evidence="7" id="KW-1185">Reference proteome</keyword>
<dbReference type="Gene3D" id="3.90.220.20">
    <property type="entry name" value="DNA methylase specificity domains"/>
    <property type="match status" value="2"/>
</dbReference>
<keyword evidence="6" id="KW-0540">Nuclease</keyword>
<dbReference type="CDD" id="cd17266">
    <property type="entry name" value="RMtype1_S_Sau1132ORF3780P-TRD2-CR2_like"/>
    <property type="match status" value="1"/>
</dbReference>
<comment type="subunit">
    <text evidence="4">The methyltransferase is composed of M and S polypeptides.</text>
</comment>
<organism evidence="6 7">
    <name type="scientific">Corynebacterium zhongnanshanii</name>
    <dbReference type="NCBI Taxonomy" id="2768834"/>
    <lineage>
        <taxon>Bacteria</taxon>
        <taxon>Bacillati</taxon>
        <taxon>Actinomycetota</taxon>
        <taxon>Actinomycetes</taxon>
        <taxon>Mycobacteriales</taxon>
        <taxon>Corynebacteriaceae</taxon>
        <taxon>Corynebacterium</taxon>
    </lineage>
</organism>
<gene>
    <name evidence="6" type="ORF">F8377_07970</name>
</gene>
<dbReference type="PANTHER" id="PTHR43140">
    <property type="entry name" value="TYPE-1 RESTRICTION ENZYME ECOKI SPECIFICITY PROTEIN"/>
    <property type="match status" value="1"/>
</dbReference>
<dbReference type="GO" id="GO:0004519">
    <property type="term" value="F:endonuclease activity"/>
    <property type="evidence" value="ECO:0007669"/>
    <property type="project" value="UniProtKB-KW"/>
</dbReference>
<dbReference type="PANTHER" id="PTHR43140:SF1">
    <property type="entry name" value="TYPE I RESTRICTION ENZYME ECOKI SPECIFICITY SUBUNIT"/>
    <property type="match status" value="1"/>
</dbReference>
<dbReference type="RefSeq" id="WP_151844623.1">
    <property type="nucleotide sequence ID" value="NZ_WBZJ01000003.1"/>
</dbReference>
<evidence type="ECO:0000256" key="4">
    <source>
        <dbReference type="ARBA" id="ARBA00038652"/>
    </source>
</evidence>
<evidence type="ECO:0000313" key="6">
    <source>
        <dbReference type="EMBL" id="KAB3519842.1"/>
    </source>
</evidence>
<dbReference type="InterPro" id="IPR044946">
    <property type="entry name" value="Restrct_endonuc_typeI_TRD_sf"/>
</dbReference>
<sequence>MAEFPLVPFWSILSFINDSSEISTSGVRLEDIEPWSGKLIAGIDTPNSFTGTPYRECDVLFGKLRPYLAKSWLATSNGVAVGDIHVYRPKSCITEPRFLAYIVRTPQFISFADGSSEGAKMPRCEWNKLRQFPTPFPDLDTQRRIADYLDSETAQIDALMAELDEYVELLENRKTILVESIIKTTRFELVPMFSLGSIQSGEVISRHDITATGNIPVFGGNGLRGYCLSANQDVDKVLIGRQGALCGNIHLARAPFFASEHALVFTPKVDVCVEWMEHILRYMRLGSLSQAAAQPGINGGDVIRQRVPYVPLDKQKEIAQKITKEHALTDTIINECRELKDLLLKRRQVLISDVVTGKVEV</sequence>
<keyword evidence="2" id="KW-0680">Restriction system</keyword>
<feature type="domain" description="Type I restriction modification DNA specificity" evidence="5">
    <location>
        <begin position="195"/>
        <end position="332"/>
    </location>
</feature>
<evidence type="ECO:0000259" key="5">
    <source>
        <dbReference type="Pfam" id="PF01420"/>
    </source>
</evidence>
<feature type="domain" description="Type I restriction modification DNA specificity" evidence="5">
    <location>
        <begin position="82"/>
        <end position="163"/>
    </location>
</feature>
<proteinExistence type="inferred from homology"/>
<dbReference type="Pfam" id="PF01420">
    <property type="entry name" value="Methylase_S"/>
    <property type="match status" value="2"/>
</dbReference>
<protein>
    <submittedName>
        <fullName evidence="6">Restriction endonuclease subunit S</fullName>
    </submittedName>
</protein>
<keyword evidence="3" id="KW-0238">DNA-binding</keyword>
<dbReference type="EMBL" id="WBZJ01000003">
    <property type="protein sequence ID" value="KAB3519842.1"/>
    <property type="molecule type" value="Genomic_DNA"/>
</dbReference>
<reference evidence="6 7" key="1">
    <citation type="submission" date="2019-10" db="EMBL/GenBank/DDBJ databases">
        <title>Corynebacterium sp novel species isolated from the respiratory tract of Marmot.</title>
        <authorList>
            <person name="Zhang G."/>
        </authorList>
    </citation>
    <scope>NUCLEOTIDE SEQUENCE [LARGE SCALE GENOMIC DNA]</scope>
    <source>
        <strain evidence="6 7">336</strain>
    </source>
</reference>
<accession>A0ABQ6VC85</accession>
<dbReference type="InterPro" id="IPR000055">
    <property type="entry name" value="Restrct_endonuc_typeI_TRD"/>
</dbReference>
<evidence type="ECO:0000256" key="2">
    <source>
        <dbReference type="ARBA" id="ARBA00022747"/>
    </source>
</evidence>
<comment type="caution">
    <text evidence="6">The sequence shown here is derived from an EMBL/GenBank/DDBJ whole genome shotgun (WGS) entry which is preliminary data.</text>
</comment>
<dbReference type="SUPFAM" id="SSF116734">
    <property type="entry name" value="DNA methylase specificity domain"/>
    <property type="match status" value="2"/>
</dbReference>
<dbReference type="InterPro" id="IPR051212">
    <property type="entry name" value="Type-I_RE_S_subunit"/>
</dbReference>
<keyword evidence="6" id="KW-0255">Endonuclease</keyword>
<dbReference type="Proteomes" id="UP000436181">
    <property type="component" value="Unassembled WGS sequence"/>
</dbReference>
<name>A0ABQ6VC85_9CORY</name>
<evidence type="ECO:0000256" key="1">
    <source>
        <dbReference type="ARBA" id="ARBA00010923"/>
    </source>
</evidence>